<dbReference type="Proteomes" id="UP000095647">
    <property type="component" value="Unassembled WGS sequence"/>
</dbReference>
<dbReference type="RefSeq" id="WP_229060203.1">
    <property type="nucleotide sequence ID" value="NZ_CYYI01000005.1"/>
</dbReference>
<keyword evidence="2 5" id="KW-0812">Transmembrane</keyword>
<accession>A0A174AAS6</accession>
<evidence type="ECO:0000256" key="1">
    <source>
        <dbReference type="ARBA" id="ARBA00004370"/>
    </source>
</evidence>
<reference evidence="6 7" key="1">
    <citation type="submission" date="2015-09" db="EMBL/GenBank/DDBJ databases">
        <authorList>
            <consortium name="Pathogen Informatics"/>
        </authorList>
    </citation>
    <scope>NUCLEOTIDE SEQUENCE [LARGE SCALE GENOMIC DNA]</scope>
    <source>
        <strain evidence="6 7">2789STDY5608824</strain>
    </source>
</reference>
<dbReference type="InterPro" id="IPR006479">
    <property type="entry name" value="Holin"/>
</dbReference>
<feature type="transmembrane region" description="Helical" evidence="5">
    <location>
        <begin position="75"/>
        <end position="94"/>
    </location>
</feature>
<evidence type="ECO:0000256" key="5">
    <source>
        <dbReference type="SAM" id="Phobius"/>
    </source>
</evidence>
<evidence type="ECO:0000256" key="3">
    <source>
        <dbReference type="ARBA" id="ARBA00022989"/>
    </source>
</evidence>
<keyword evidence="3 5" id="KW-1133">Transmembrane helix</keyword>
<dbReference type="NCBIfam" id="TIGR01592">
    <property type="entry name" value="holin_SPP1"/>
    <property type="match status" value="1"/>
</dbReference>
<dbReference type="GO" id="GO:0016020">
    <property type="term" value="C:membrane"/>
    <property type="evidence" value="ECO:0007669"/>
    <property type="project" value="UniProtKB-SubCell"/>
</dbReference>
<evidence type="ECO:0000256" key="4">
    <source>
        <dbReference type="ARBA" id="ARBA00023136"/>
    </source>
</evidence>
<gene>
    <name evidence="6" type="ORF">ERS852382_01519</name>
</gene>
<dbReference type="Pfam" id="PF04688">
    <property type="entry name" value="Holin_SPP1"/>
    <property type="match status" value="1"/>
</dbReference>
<keyword evidence="4 5" id="KW-0472">Membrane</keyword>
<proteinExistence type="predicted"/>
<name>A0A174AAS6_BIFAD</name>
<evidence type="ECO:0000256" key="2">
    <source>
        <dbReference type="ARBA" id="ARBA00022692"/>
    </source>
</evidence>
<evidence type="ECO:0000313" key="6">
    <source>
        <dbReference type="EMBL" id="CUN85711.1"/>
    </source>
</evidence>
<comment type="subcellular location">
    <subcellularLocation>
        <location evidence="1">Membrane</location>
    </subcellularLocation>
</comment>
<dbReference type="EMBL" id="CYYI01000005">
    <property type="protein sequence ID" value="CUN85711.1"/>
    <property type="molecule type" value="Genomic_DNA"/>
</dbReference>
<feature type="transmembrane region" description="Helical" evidence="5">
    <location>
        <begin position="49"/>
        <end position="69"/>
    </location>
</feature>
<sequence>MTDTTENRLPATSTTEVTVMPVSAQIQAATDDDAETTTPRIDGGTISRFLVLLLALVNQALTMFGHPVLNIDDTTITQLVSLAWTAGSAIWCYWKDNDVTKQARTKKARLSARHAA</sequence>
<organism evidence="6 7">
    <name type="scientific">Bifidobacterium adolescentis</name>
    <dbReference type="NCBI Taxonomy" id="1680"/>
    <lineage>
        <taxon>Bacteria</taxon>
        <taxon>Bacillati</taxon>
        <taxon>Actinomycetota</taxon>
        <taxon>Actinomycetes</taxon>
        <taxon>Bifidobacteriales</taxon>
        <taxon>Bifidobacteriaceae</taxon>
        <taxon>Bifidobacterium</taxon>
    </lineage>
</organism>
<protein>
    <submittedName>
        <fullName evidence="6">Holin-like protein orf of bacteriophage BK5-T</fullName>
    </submittedName>
</protein>
<dbReference type="AlphaFoldDB" id="A0A174AAS6"/>
<evidence type="ECO:0000313" key="7">
    <source>
        <dbReference type="Proteomes" id="UP000095647"/>
    </source>
</evidence>